<organism evidence="2 3">
    <name type="scientific">Borrelia turcica IST7</name>
    <dbReference type="NCBI Taxonomy" id="1104446"/>
    <lineage>
        <taxon>Bacteria</taxon>
        <taxon>Pseudomonadati</taxon>
        <taxon>Spirochaetota</taxon>
        <taxon>Spirochaetia</taxon>
        <taxon>Spirochaetales</taxon>
        <taxon>Borreliaceae</taxon>
        <taxon>Borrelia</taxon>
    </lineage>
</organism>
<evidence type="ECO:0000256" key="1">
    <source>
        <dbReference type="SAM" id="Phobius"/>
    </source>
</evidence>
<evidence type="ECO:0000313" key="2">
    <source>
        <dbReference type="EMBL" id="AYE37075.1"/>
    </source>
</evidence>
<sequence>MKTLKYFWAYLNRIDPNSLLVEMIFAIFYFVLCYLSTLSHYRYDKLQDELSAEKVKQAWVLYEEHKASGAR</sequence>
<proteinExistence type="predicted"/>
<keyword evidence="1" id="KW-0472">Membrane</keyword>
<feature type="transmembrane region" description="Helical" evidence="1">
    <location>
        <begin position="20"/>
        <end position="38"/>
    </location>
</feature>
<keyword evidence="2" id="KW-0614">Plasmid</keyword>
<keyword evidence="1" id="KW-1133">Transmembrane helix</keyword>
<keyword evidence="3" id="KW-1185">Reference proteome</keyword>
<name>A0A386PQ96_9SPIR</name>
<dbReference type="KEGG" id="btur:DB313_06120"/>
<protein>
    <submittedName>
        <fullName evidence="2">Uncharacterized protein</fullName>
    </submittedName>
</protein>
<dbReference type="AlphaFoldDB" id="A0A386PQ96"/>
<keyword evidence="1" id="KW-0812">Transmembrane</keyword>
<dbReference type="Proteomes" id="UP000275571">
    <property type="component" value="Plasmid lp34"/>
</dbReference>
<reference evidence="2 3" key="1">
    <citation type="journal article" date="2018" name="Infect. Genet. Evol.">
        <title>Genome-wide analysis of Borrelia turcica and 'Candidatus Borrelia tachyglossi' shows relapsing fever-like genomes with unique genomic links to Lyme disease Borrelia.</title>
        <authorList>
            <person name="Gofton A.W."/>
            <person name="Margos G."/>
            <person name="Fingerle V."/>
            <person name="Hepner S."/>
            <person name="Loh S.M."/>
            <person name="Ryan U."/>
            <person name="Irwin P."/>
            <person name="Oskam C.L."/>
        </authorList>
    </citation>
    <scope>NUCLEOTIDE SEQUENCE [LARGE SCALE GENOMIC DNA]</scope>
    <source>
        <strain evidence="2 3">IST7</strain>
        <plasmid evidence="2">lp34</plasmid>
    </source>
</reference>
<gene>
    <name evidence="2" type="ORF">DB313_06120</name>
</gene>
<dbReference type="EMBL" id="CP028890">
    <property type="protein sequence ID" value="AYE37075.1"/>
    <property type="molecule type" value="Genomic_DNA"/>
</dbReference>
<evidence type="ECO:0000313" key="3">
    <source>
        <dbReference type="Proteomes" id="UP000275571"/>
    </source>
</evidence>
<accession>A0A386PQ96</accession>
<dbReference type="RefSeq" id="WP_120104996.1">
    <property type="nucleotide sequence ID" value="NZ_CP028890.1"/>
</dbReference>
<geneLocation type="plasmid" evidence="2 3">
    <name>lp34</name>
</geneLocation>